<evidence type="ECO:0000256" key="1">
    <source>
        <dbReference type="ARBA" id="ARBA00002868"/>
    </source>
</evidence>
<gene>
    <name evidence="7" type="ORF">ACG0Z6_02935</name>
</gene>
<comment type="similarity">
    <text evidence="2">Belongs to the DUF177 domain family.</text>
</comment>
<reference evidence="7 8" key="1">
    <citation type="submission" date="2024-08" db="EMBL/GenBank/DDBJ databases">
        <authorList>
            <person name="Lu H."/>
        </authorList>
    </citation>
    <scope>NUCLEOTIDE SEQUENCE [LARGE SCALE GENOMIC DNA]</scope>
    <source>
        <strain evidence="7 8">BYS180W</strain>
    </source>
</reference>
<evidence type="ECO:0000256" key="3">
    <source>
        <dbReference type="ARBA" id="ARBA00015716"/>
    </source>
</evidence>
<evidence type="ECO:0000256" key="6">
    <source>
        <dbReference type="SAM" id="MobiDB-lite"/>
    </source>
</evidence>
<protein>
    <recommendedName>
        <fullName evidence="3">Large ribosomal RNA subunit accumulation protein YceD</fullName>
    </recommendedName>
    <alternativeName>
        <fullName evidence="5">23S rRNA accumulation protein YceD</fullName>
    </alternativeName>
</protein>
<dbReference type="PANTHER" id="PTHR38099:SF1">
    <property type="entry name" value="LARGE RIBOSOMAL RNA SUBUNIT ACCUMULATION PROTEIN YCED"/>
    <property type="match status" value="1"/>
</dbReference>
<sequence length="182" mass="20694">MKDRVFDPQRLDIEAFARQSGVAQGSWDTQTLQRLRELAAPDYTHPWPALAWQLEGECITPRGADAQYWLRLTAQTEVPLTCQHCLQPVLQQLDVERRFRFVRDEALAAELDLDSEHEVLSYTGNVDALELVEDELLLALPLVPRHDQCQEPLSHHDELPEEAEAEAAPHPFAVLAALKKDK</sequence>
<dbReference type="InterPro" id="IPR039255">
    <property type="entry name" value="YceD_bac"/>
</dbReference>
<evidence type="ECO:0000313" key="7">
    <source>
        <dbReference type="EMBL" id="MFG6447195.1"/>
    </source>
</evidence>
<dbReference type="PANTHER" id="PTHR38099">
    <property type="entry name" value="LARGE RIBOSOMAL RNA SUBUNIT ACCUMULATION PROTEIN YCED"/>
    <property type="match status" value="1"/>
</dbReference>
<dbReference type="EMBL" id="JBIGHZ010000001">
    <property type="protein sequence ID" value="MFG6447195.1"/>
    <property type="molecule type" value="Genomic_DNA"/>
</dbReference>
<dbReference type="InterPro" id="IPR003772">
    <property type="entry name" value="YceD"/>
</dbReference>
<evidence type="ECO:0000256" key="4">
    <source>
        <dbReference type="ARBA" id="ARBA00022517"/>
    </source>
</evidence>
<evidence type="ECO:0000313" key="8">
    <source>
        <dbReference type="Proteomes" id="UP001606099"/>
    </source>
</evidence>
<organism evidence="7 8">
    <name type="scientific">Roseateles rivi</name>
    <dbReference type="NCBI Taxonomy" id="3299028"/>
    <lineage>
        <taxon>Bacteria</taxon>
        <taxon>Pseudomonadati</taxon>
        <taxon>Pseudomonadota</taxon>
        <taxon>Betaproteobacteria</taxon>
        <taxon>Burkholderiales</taxon>
        <taxon>Sphaerotilaceae</taxon>
        <taxon>Roseateles</taxon>
    </lineage>
</organism>
<accession>A0ABW7FS86</accession>
<dbReference type="Proteomes" id="UP001606099">
    <property type="component" value="Unassembled WGS sequence"/>
</dbReference>
<comment type="caution">
    <text evidence="7">The sequence shown here is derived from an EMBL/GenBank/DDBJ whole genome shotgun (WGS) entry which is preliminary data.</text>
</comment>
<dbReference type="Pfam" id="PF02620">
    <property type="entry name" value="YceD"/>
    <property type="match status" value="1"/>
</dbReference>
<evidence type="ECO:0000256" key="2">
    <source>
        <dbReference type="ARBA" id="ARBA00010740"/>
    </source>
</evidence>
<proteinExistence type="inferred from homology"/>
<comment type="function">
    <text evidence="1">Plays a role in synthesis, processing and/or stability of 23S rRNA.</text>
</comment>
<dbReference type="RefSeq" id="WP_394458562.1">
    <property type="nucleotide sequence ID" value="NZ_JBIGHZ010000001.1"/>
</dbReference>
<feature type="region of interest" description="Disordered" evidence="6">
    <location>
        <begin position="151"/>
        <end position="170"/>
    </location>
</feature>
<keyword evidence="8" id="KW-1185">Reference proteome</keyword>
<keyword evidence="4" id="KW-0690">Ribosome biogenesis</keyword>
<evidence type="ECO:0000256" key="5">
    <source>
        <dbReference type="ARBA" id="ARBA00031841"/>
    </source>
</evidence>
<name>A0ABW7FS86_9BURK</name>